<feature type="coiled-coil region" evidence="1">
    <location>
        <begin position="215"/>
        <end position="242"/>
    </location>
</feature>
<comment type="caution">
    <text evidence="3">The sequence shown here is derived from an EMBL/GenBank/DDBJ whole genome shotgun (WGS) entry which is preliminary data.</text>
</comment>
<reference evidence="3" key="1">
    <citation type="submission" date="2022-07" db="EMBL/GenBank/DDBJ databases">
        <title>Ectorhizobium quercum gen.nov., sp. nov.</title>
        <authorList>
            <person name="Ma T."/>
            <person name="Li Y."/>
        </authorList>
    </citation>
    <scope>NUCLEOTIDE SEQUENCE</scope>
    <source>
        <strain evidence="3">BDR2-2</strain>
    </source>
</reference>
<dbReference type="SUPFAM" id="SSF52540">
    <property type="entry name" value="P-loop containing nucleoside triphosphate hydrolases"/>
    <property type="match status" value="1"/>
</dbReference>
<organism evidence="3 4">
    <name type="scientific">Ectorhizobium quercum</name>
    <dbReference type="NCBI Taxonomy" id="2965071"/>
    <lineage>
        <taxon>Bacteria</taxon>
        <taxon>Pseudomonadati</taxon>
        <taxon>Pseudomonadota</taxon>
        <taxon>Alphaproteobacteria</taxon>
        <taxon>Hyphomicrobiales</taxon>
        <taxon>Rhizobiaceae</taxon>
        <taxon>Ectorhizobium</taxon>
    </lineage>
</organism>
<dbReference type="PANTHER" id="PTHR41259:SF1">
    <property type="entry name" value="DOUBLE-STRAND BREAK REPAIR RAD50 ATPASE, PUTATIVE-RELATED"/>
    <property type="match status" value="1"/>
</dbReference>
<feature type="coiled-coil region" evidence="1">
    <location>
        <begin position="944"/>
        <end position="987"/>
    </location>
</feature>
<gene>
    <name evidence="3" type="ORF">NOF55_17645</name>
</gene>
<sequence length="1147" mass="126363">MRFSRIGLLRYGALTDTALTFRSGAALHIVYGPNEAGKSSALAAISDLLFGFPERTEQGFLHDARDLRISAELSARDGRSLAFRRRKGRKNTLLADEDTEGALPDDALMPFVGGLDRAVFERAFGLNSERLRRGADEMLKAGGEIGSLLFSAASGMMGLTRLRRSLDAEAEGIFAPKRAAGRSFYQVLDRHEQARRAERESELKSAHWKRLVAGIASVEAELDVLRKEREETRHALARLETLRQLAPLIGEIDGELAALGAYEALGALPAGFAQTLSDALQKVRAAAADEEREEKELAALTAALAALRIDEKLLAEEAAITARFAETGACLKTRQDLPRVEAEADDFDRRLANDARRLGLDGEADLEKALPPDTVLARLRGLLEEARSLANEREHHAGRLVEERDYLRALERKESGRLVDPAPFRERLGALRPELDHLSRLESLAVQRDRLANGLHETASRLRPSIRDVDRLAAMPLPDEVAIAGQRRSLDGLDTERREAERALAALEADLADVTATLRSLESGTDIVTREDIAVVRRERDGLLESLKTGDRSAAAVGDLTRLVARADELADRMLADAERVSRHAALRLRAGELGAAKERAVETLAAASGQFEAAREAYRALFADCDVVPLAPDAMLEWRRGVEGLLKERERLQALQDELEALKRRDAGLRPMLEDMAETLGLAGYDDAPLSVLHRGLEQAVADLSQRFLKAKGREEELRSVREKIAALEERGADLGERHEAFRRRFSEACLAIGLGEDAEPVMVEAALDLWREVPVLLAERDNRRRRVRGMRRDLETFEREVAALVGTLAPDLASLSADAAIDMLHRRAGEAKAAGERQRQLRQAIGEASARLESARLSVTETGERMAALLPEGGDADDLLRRLEERERLRQRLAESRARLAAHADGMDEAAIRRALDGFDRVAAGLEIERLQAADTLGVERFSELNVRLADLRREREALEKGVGAERAALERLSAETEAKDLARRWVVLRLASGLLGATMETYREKQADPVMRRAGELFSGITGGRFRRLVQLYDENDALQLLAERAGGEQVPLTGLSEGTGDQLYLALRLAFIEDFASRNEPVPLIADDIFQTFDEERTAAGLTTLAGTGPAFQTILFTHQKSVVDAAVRLLGDEADIVRFSPD</sequence>
<name>A0AAE3SXD1_9HYPH</name>
<dbReference type="InterPro" id="IPR038734">
    <property type="entry name" value="YhaN_AAA"/>
</dbReference>
<dbReference type="Gene3D" id="3.40.50.300">
    <property type="entry name" value="P-loop containing nucleotide triphosphate hydrolases"/>
    <property type="match status" value="2"/>
</dbReference>
<feature type="coiled-coil region" evidence="1">
    <location>
        <begin position="712"/>
        <end position="739"/>
    </location>
</feature>
<keyword evidence="4" id="KW-1185">Reference proteome</keyword>
<dbReference type="Proteomes" id="UP001208771">
    <property type="component" value="Unassembled WGS sequence"/>
</dbReference>
<dbReference type="PANTHER" id="PTHR41259">
    <property type="entry name" value="DOUBLE-STRAND BREAK REPAIR RAD50 ATPASE, PUTATIVE-RELATED"/>
    <property type="match status" value="1"/>
</dbReference>
<dbReference type="InterPro" id="IPR027417">
    <property type="entry name" value="P-loop_NTPase"/>
</dbReference>
<evidence type="ECO:0000313" key="3">
    <source>
        <dbReference type="EMBL" id="MCX8998934.1"/>
    </source>
</evidence>
<dbReference type="AlphaFoldDB" id="A0AAE3SXD1"/>
<dbReference type="EMBL" id="JANFPI010000006">
    <property type="protein sequence ID" value="MCX8998934.1"/>
    <property type="molecule type" value="Genomic_DNA"/>
</dbReference>
<evidence type="ECO:0000259" key="2">
    <source>
        <dbReference type="Pfam" id="PF13514"/>
    </source>
</evidence>
<evidence type="ECO:0000256" key="1">
    <source>
        <dbReference type="SAM" id="Coils"/>
    </source>
</evidence>
<feature type="coiled-coil region" evidence="1">
    <location>
        <begin position="273"/>
        <end position="310"/>
    </location>
</feature>
<dbReference type="Pfam" id="PF13514">
    <property type="entry name" value="AAA_27"/>
    <property type="match status" value="1"/>
</dbReference>
<dbReference type="RefSeq" id="WP_306412435.1">
    <property type="nucleotide sequence ID" value="NZ_JANFPI010000006.1"/>
</dbReference>
<accession>A0AAE3SXD1</accession>
<feature type="coiled-coil region" evidence="1">
    <location>
        <begin position="483"/>
        <end position="524"/>
    </location>
</feature>
<evidence type="ECO:0000313" key="4">
    <source>
        <dbReference type="Proteomes" id="UP001208771"/>
    </source>
</evidence>
<feature type="domain" description="YhaN AAA" evidence="2">
    <location>
        <begin position="1"/>
        <end position="208"/>
    </location>
</feature>
<proteinExistence type="predicted"/>
<protein>
    <submittedName>
        <fullName evidence="3">AAA family ATPase</fullName>
    </submittedName>
</protein>
<keyword evidence="1" id="KW-0175">Coiled coil</keyword>